<keyword evidence="2" id="KW-1185">Reference proteome</keyword>
<evidence type="ECO:0000313" key="2">
    <source>
        <dbReference type="Proteomes" id="UP001282474"/>
    </source>
</evidence>
<dbReference type="InterPro" id="IPR036366">
    <property type="entry name" value="PGBDSf"/>
</dbReference>
<name>A0ABU4N4E2_9ACTN</name>
<sequence>MGLWQSILIADDYLPGGSADCYSGPNTKAATIRWRDDRNLGADGIVGPLTFGRADNNLNWVGSEIRYAGSDLNLYNMHRTTSGRWYADGGGSTVCFSCTSTNGCP</sequence>
<proteinExistence type="predicted"/>
<dbReference type="RefSeq" id="WP_159041001.1">
    <property type="nucleotide sequence ID" value="NZ_JABXWF010000002.1"/>
</dbReference>
<dbReference type="InterPro" id="IPR036365">
    <property type="entry name" value="PGBD-like_sf"/>
</dbReference>
<comment type="caution">
    <text evidence="1">The sequence shown here is derived from an EMBL/GenBank/DDBJ whole genome shotgun (WGS) entry which is preliminary data.</text>
</comment>
<dbReference type="EMBL" id="JARAWJ010000052">
    <property type="protein sequence ID" value="MDX3043415.1"/>
    <property type="molecule type" value="Genomic_DNA"/>
</dbReference>
<accession>A0ABU4N4E2</accession>
<evidence type="ECO:0000313" key="1">
    <source>
        <dbReference type="EMBL" id="MDX3043415.1"/>
    </source>
</evidence>
<dbReference type="SUPFAM" id="SSF47090">
    <property type="entry name" value="PGBD-like"/>
    <property type="match status" value="1"/>
</dbReference>
<dbReference type="Gene3D" id="1.10.101.10">
    <property type="entry name" value="PGBD-like superfamily/PGBD"/>
    <property type="match status" value="1"/>
</dbReference>
<reference evidence="1 2" key="1">
    <citation type="journal article" date="2023" name="Microb. Genom.">
        <title>Mesoterricola silvestris gen. nov., sp. nov., Mesoterricola sediminis sp. nov., Geothrix oryzae sp. nov., Geothrix edaphica sp. nov., Geothrix rubra sp. nov., and Geothrix limicola sp. nov., six novel members of Acidobacteriota isolated from soils.</title>
        <authorList>
            <person name="Weisberg A.J."/>
            <person name="Pearce E."/>
            <person name="Kramer C.G."/>
            <person name="Chang J.H."/>
            <person name="Clarke C.R."/>
        </authorList>
    </citation>
    <scope>NUCLEOTIDE SEQUENCE [LARGE SCALE GENOMIC DNA]</scope>
    <source>
        <strain evidence="1 2">NE20-4-1</strain>
    </source>
</reference>
<dbReference type="Proteomes" id="UP001282474">
    <property type="component" value="Unassembled WGS sequence"/>
</dbReference>
<gene>
    <name evidence="1" type="ORF">PV383_40540</name>
</gene>
<protein>
    <submittedName>
        <fullName evidence="1">Uncharacterized protein</fullName>
    </submittedName>
</protein>
<organism evidence="1 2">
    <name type="scientific">Streptomyces caniscabiei</name>
    <dbReference type="NCBI Taxonomy" id="2746961"/>
    <lineage>
        <taxon>Bacteria</taxon>
        <taxon>Bacillati</taxon>
        <taxon>Actinomycetota</taxon>
        <taxon>Actinomycetes</taxon>
        <taxon>Kitasatosporales</taxon>
        <taxon>Streptomycetaceae</taxon>
        <taxon>Streptomyces</taxon>
    </lineage>
</organism>